<evidence type="ECO:0000256" key="1">
    <source>
        <dbReference type="ARBA" id="ARBA00004117"/>
    </source>
</evidence>
<dbReference type="GO" id="GO:0009431">
    <property type="term" value="C:bacterial-type flagellum basal body, MS ring"/>
    <property type="evidence" value="ECO:0007669"/>
    <property type="project" value="InterPro"/>
</dbReference>
<dbReference type="Gene3D" id="3.30.300.30">
    <property type="match status" value="1"/>
</dbReference>
<proteinExistence type="inferred from homology"/>
<feature type="domain" description="Flagellar M-ring N-terminal" evidence="12">
    <location>
        <begin position="45"/>
        <end position="217"/>
    </location>
</feature>
<evidence type="ECO:0000256" key="6">
    <source>
        <dbReference type="ARBA" id="ARBA00022989"/>
    </source>
</evidence>
<feature type="transmembrane region" description="Helical" evidence="11">
    <location>
        <begin position="24"/>
        <end position="44"/>
    </location>
</feature>
<evidence type="ECO:0000259" key="13">
    <source>
        <dbReference type="Pfam" id="PF08345"/>
    </source>
</evidence>
<dbReference type="GO" id="GO:0005886">
    <property type="term" value="C:plasma membrane"/>
    <property type="evidence" value="ECO:0007669"/>
    <property type="project" value="UniProtKB-SubCell"/>
</dbReference>
<evidence type="ECO:0000256" key="2">
    <source>
        <dbReference type="ARBA" id="ARBA00004651"/>
    </source>
</evidence>
<sequence>MGALRNILSNVAEGWKNISNGRKVAIIVLAGGVISALIFFIVFFNKPQYEPLFSNMAPEDMAKVAEKLKEDKINYKPDGTTLLVPKDKVEEIRLTVASSGIMPSDGKGFELFDESRFGMTDTETRILYQRALETELQRTIKAFEEIEYARVHLVLPQESVFYREQEQARASVTLKFKHNMRLSPEQVRAVVALVSGSVKNLPKENVEVVDSNFNLLSEELFNADINAPTSVNDRYEIKKQFETKIGSDIKNMLESVFGPNRVKVSVNADLDFDAKQVTSIRYDPEGIIENQHRILESSTSTGGNTTYSPMDENTGAPTFQNNPSTSTRTSEEDITNYKIGQVEEKTIKAPGEVKKMTASVVIDGTLSEAAKASVQNIVASAIGYDVTRGDMISIEGMPFDNSLQRQVQADLEELENQRLEKERRQRQIMLFGIPGAIVLLIIALIVYLRIRALRRAKQNIDIVIDEPIAVNEVIKQQILEDDAEREDLTSEIKKYASKKPEQVIEIVKSWLVEDER</sequence>
<comment type="subcellular location">
    <subcellularLocation>
        <location evidence="1 9">Bacterial flagellum basal body</location>
    </subcellularLocation>
    <subcellularLocation>
        <location evidence="2">Cell membrane</location>
        <topology evidence="2">Multi-pass membrane protein</topology>
    </subcellularLocation>
</comment>
<name>A0A0P8YC41_9CLOT</name>
<evidence type="ECO:0000256" key="8">
    <source>
        <dbReference type="ARBA" id="ARBA00023143"/>
    </source>
</evidence>
<keyword evidence="6 11" id="KW-1133">Transmembrane helix</keyword>
<dbReference type="PANTHER" id="PTHR30046">
    <property type="entry name" value="FLAGELLAR M-RING PROTEIN"/>
    <property type="match status" value="1"/>
</dbReference>
<dbReference type="InterPro" id="IPR000067">
    <property type="entry name" value="FlgMring_FliF"/>
</dbReference>
<comment type="function">
    <text evidence="9">The M ring may be actively involved in energy transduction.</text>
</comment>
<evidence type="ECO:0000313" key="15">
    <source>
        <dbReference type="Proteomes" id="UP000050326"/>
    </source>
</evidence>
<dbReference type="PIRSF" id="PIRSF004862">
    <property type="entry name" value="FliF"/>
    <property type="match status" value="1"/>
</dbReference>
<evidence type="ECO:0000256" key="7">
    <source>
        <dbReference type="ARBA" id="ARBA00023136"/>
    </source>
</evidence>
<dbReference type="PANTHER" id="PTHR30046:SF0">
    <property type="entry name" value="FLAGELLAR M-RING PROTEIN"/>
    <property type="match status" value="1"/>
</dbReference>
<keyword evidence="4" id="KW-1003">Cell membrane</keyword>
<dbReference type="STRING" id="36849.OXPF_17730"/>
<dbReference type="InterPro" id="IPR045851">
    <property type="entry name" value="AMP-bd_C_sf"/>
</dbReference>
<gene>
    <name evidence="14" type="primary">fliF</name>
    <name evidence="14" type="ORF">OXPF_17730</name>
</gene>
<keyword evidence="14" id="KW-0966">Cell projection</keyword>
<comment type="caution">
    <text evidence="14">The sequence shown here is derived from an EMBL/GenBank/DDBJ whole genome shotgun (WGS) entry which is preliminary data.</text>
</comment>
<keyword evidence="14" id="KW-0282">Flagellum</keyword>
<keyword evidence="14" id="KW-0969">Cilium</keyword>
<organism evidence="14 15">
    <name type="scientific">Oxobacter pfennigii</name>
    <dbReference type="NCBI Taxonomy" id="36849"/>
    <lineage>
        <taxon>Bacteria</taxon>
        <taxon>Bacillati</taxon>
        <taxon>Bacillota</taxon>
        <taxon>Clostridia</taxon>
        <taxon>Eubacteriales</taxon>
        <taxon>Clostridiaceae</taxon>
        <taxon>Oxobacter</taxon>
    </lineage>
</organism>
<evidence type="ECO:0000256" key="9">
    <source>
        <dbReference type="PIRNR" id="PIRNR004862"/>
    </source>
</evidence>
<feature type="compositionally biased region" description="Polar residues" evidence="10">
    <location>
        <begin position="315"/>
        <end position="328"/>
    </location>
</feature>
<dbReference type="AlphaFoldDB" id="A0A0P8YC41"/>
<dbReference type="EMBL" id="LKET01000029">
    <property type="protein sequence ID" value="KPU44687.1"/>
    <property type="molecule type" value="Genomic_DNA"/>
</dbReference>
<evidence type="ECO:0000313" key="14">
    <source>
        <dbReference type="EMBL" id="KPU44687.1"/>
    </source>
</evidence>
<dbReference type="InterPro" id="IPR006182">
    <property type="entry name" value="FliF_N_dom"/>
</dbReference>
<accession>A0A0P8YC41</accession>
<comment type="similarity">
    <text evidence="3 9">Belongs to the FliF family.</text>
</comment>
<dbReference type="Pfam" id="PF08345">
    <property type="entry name" value="YscJ_FliF_C"/>
    <property type="match status" value="1"/>
</dbReference>
<feature type="transmembrane region" description="Helical" evidence="11">
    <location>
        <begin position="428"/>
        <end position="448"/>
    </location>
</feature>
<protein>
    <recommendedName>
        <fullName evidence="9">Flagellar M-ring protein</fullName>
    </recommendedName>
</protein>
<dbReference type="InterPro" id="IPR043427">
    <property type="entry name" value="YscJ/FliF"/>
</dbReference>
<dbReference type="GO" id="GO:0003774">
    <property type="term" value="F:cytoskeletal motor activity"/>
    <property type="evidence" value="ECO:0007669"/>
    <property type="project" value="InterPro"/>
</dbReference>
<feature type="region of interest" description="Disordered" evidence="10">
    <location>
        <begin position="297"/>
        <end position="332"/>
    </location>
</feature>
<evidence type="ECO:0000256" key="3">
    <source>
        <dbReference type="ARBA" id="ARBA00007971"/>
    </source>
</evidence>
<feature type="domain" description="Flagellar M-ring C-terminal" evidence="13">
    <location>
        <begin position="253"/>
        <end position="399"/>
    </location>
</feature>
<keyword evidence="15" id="KW-1185">Reference proteome</keyword>
<evidence type="ECO:0000256" key="11">
    <source>
        <dbReference type="SAM" id="Phobius"/>
    </source>
</evidence>
<dbReference type="PRINTS" id="PR01009">
    <property type="entry name" value="FLGMRINGFLIF"/>
</dbReference>
<evidence type="ECO:0000259" key="12">
    <source>
        <dbReference type="Pfam" id="PF01514"/>
    </source>
</evidence>
<evidence type="ECO:0000256" key="10">
    <source>
        <dbReference type="SAM" id="MobiDB-lite"/>
    </source>
</evidence>
<dbReference type="InterPro" id="IPR013556">
    <property type="entry name" value="Flag_M-ring_C"/>
</dbReference>
<keyword evidence="8 9" id="KW-0975">Bacterial flagellum</keyword>
<dbReference type="Proteomes" id="UP000050326">
    <property type="component" value="Unassembled WGS sequence"/>
</dbReference>
<reference evidence="14 15" key="1">
    <citation type="submission" date="2015-09" db="EMBL/GenBank/DDBJ databases">
        <title>Genome sequence of Oxobacter pfennigii DSM 3222.</title>
        <authorList>
            <person name="Poehlein A."/>
            <person name="Bengelsdorf F.R."/>
            <person name="Schiel-Bengelsdorf B."/>
            <person name="Duerre P."/>
            <person name="Daniel R."/>
        </authorList>
    </citation>
    <scope>NUCLEOTIDE SEQUENCE [LARGE SCALE GENOMIC DNA]</scope>
    <source>
        <strain evidence="14 15">DSM 3222</strain>
    </source>
</reference>
<dbReference type="NCBIfam" id="TIGR00206">
    <property type="entry name" value="fliF"/>
    <property type="match status" value="1"/>
</dbReference>
<dbReference type="OrthoDB" id="9807026at2"/>
<evidence type="ECO:0000256" key="4">
    <source>
        <dbReference type="ARBA" id="ARBA00022475"/>
    </source>
</evidence>
<dbReference type="PATRIC" id="fig|36849.3.peg.1866"/>
<dbReference type="Pfam" id="PF01514">
    <property type="entry name" value="YscJ_FliF"/>
    <property type="match status" value="1"/>
</dbReference>
<evidence type="ECO:0000256" key="5">
    <source>
        <dbReference type="ARBA" id="ARBA00022692"/>
    </source>
</evidence>
<dbReference type="RefSeq" id="WP_054874826.1">
    <property type="nucleotide sequence ID" value="NZ_LKET01000029.1"/>
</dbReference>
<keyword evidence="5 11" id="KW-0812">Transmembrane</keyword>
<dbReference type="GO" id="GO:0071973">
    <property type="term" value="P:bacterial-type flagellum-dependent cell motility"/>
    <property type="evidence" value="ECO:0007669"/>
    <property type="project" value="InterPro"/>
</dbReference>
<feature type="compositionally biased region" description="Low complexity" evidence="10">
    <location>
        <begin position="297"/>
        <end position="308"/>
    </location>
</feature>
<keyword evidence="7 11" id="KW-0472">Membrane</keyword>